<evidence type="ECO:0000313" key="1">
    <source>
        <dbReference type="EMBL" id="OQD52495.1"/>
    </source>
</evidence>
<dbReference type="Proteomes" id="UP000184286">
    <property type="component" value="Unassembled WGS sequence"/>
</dbReference>
<proteinExistence type="predicted"/>
<reference evidence="1 2" key="2">
    <citation type="submission" date="2017-02" db="EMBL/GenBank/DDBJ databases">
        <title>Draft genome sequence of Streptomyces phaeoluteigriseus type strain DSM41896.</title>
        <authorList>
            <person name="Salih T.S."/>
            <person name="Algora Gallardo L."/>
            <person name="Melo Santos T."/>
            <person name="Filgueira Martinez S."/>
            <person name="Herron P.R."/>
        </authorList>
    </citation>
    <scope>NUCLEOTIDE SEQUENCE [LARGE SCALE GENOMIC DNA]</scope>
    <source>
        <strain evidence="1 2">DSM 41896</strain>
    </source>
</reference>
<dbReference type="EMBL" id="MPOH02000019">
    <property type="protein sequence ID" value="OQD52495.1"/>
    <property type="molecule type" value="Genomic_DNA"/>
</dbReference>
<gene>
    <name evidence="1" type="ORF">BM536_030410</name>
</gene>
<organism evidence="1 2">
    <name type="scientific">Streptomyces phaeoluteigriseus</name>
    <dbReference type="NCBI Taxonomy" id="114686"/>
    <lineage>
        <taxon>Bacteria</taxon>
        <taxon>Bacillati</taxon>
        <taxon>Actinomycetota</taxon>
        <taxon>Actinomycetes</taxon>
        <taxon>Kitasatosporales</taxon>
        <taxon>Streptomycetaceae</taxon>
        <taxon>Streptomyces</taxon>
        <taxon>Streptomyces aurantiacus group</taxon>
    </lineage>
</organism>
<accession>A0A1V6MJC5</accession>
<protein>
    <submittedName>
        <fullName evidence="1">Uncharacterized protein</fullName>
    </submittedName>
</protein>
<sequence length="158" mass="17017">MRGDARFPAMGGRASAVRRLADVDDTASGKLQIYSVEEKDPKGATCIVRCVGGRVRAGQRFEVDRDVDATADTPPLMLDRINRYERLVDFIGPPHSAQVHLSGEGVATLTRGCILSSVAPPLTVGMLIAAEDAYLTDSRDALRIMILDIKAGKADHLL</sequence>
<evidence type="ECO:0000313" key="2">
    <source>
        <dbReference type="Proteomes" id="UP000184286"/>
    </source>
</evidence>
<comment type="caution">
    <text evidence="1">The sequence shown here is derived from an EMBL/GenBank/DDBJ whole genome shotgun (WGS) entry which is preliminary data.</text>
</comment>
<reference evidence="2" key="1">
    <citation type="submission" date="2016-11" db="EMBL/GenBank/DDBJ databases">
        <authorList>
            <person name="Schniete J.K."/>
            <person name="Salih T."/>
            <person name="Algora Gallardo L."/>
            <person name="Martinez Fernandez S."/>
            <person name="Herron P.R."/>
        </authorList>
    </citation>
    <scope>NUCLEOTIDE SEQUENCE [LARGE SCALE GENOMIC DNA]</scope>
    <source>
        <strain evidence="2">DSM 41896</strain>
    </source>
</reference>
<name>A0A1V6MJC5_9ACTN</name>
<dbReference type="AlphaFoldDB" id="A0A1V6MJC5"/>